<dbReference type="Pfam" id="PF10364">
    <property type="entry name" value="NKWYS"/>
    <property type="match status" value="1"/>
</dbReference>
<dbReference type="AlphaFoldDB" id="A0A2A2WKR4"/>
<evidence type="ECO:0000313" key="2">
    <source>
        <dbReference type="Proteomes" id="UP000218810"/>
    </source>
</evidence>
<evidence type="ECO:0000313" key="1">
    <source>
        <dbReference type="EMBL" id="PAY21755.1"/>
    </source>
</evidence>
<dbReference type="EMBL" id="NTGA01000051">
    <property type="protein sequence ID" value="PAY21755.1"/>
    <property type="molecule type" value="Genomic_DNA"/>
</dbReference>
<protein>
    <recommendedName>
        <fullName evidence="3">Sulfotransferase family protein</fullName>
    </recommendedName>
</protein>
<reference evidence="2" key="1">
    <citation type="submission" date="2017-09" db="EMBL/GenBank/DDBJ databases">
        <authorList>
            <person name="Zhang Y."/>
            <person name="Huang X."/>
            <person name="Liu J."/>
            <person name="Lu L."/>
            <person name="Peng K."/>
        </authorList>
    </citation>
    <scope>NUCLEOTIDE SEQUENCE [LARGE SCALE GENOMIC DNA]</scope>
    <source>
        <strain evidence="2">S-XJ-1</strain>
    </source>
</reference>
<comment type="caution">
    <text evidence="1">The sequence shown here is derived from an EMBL/GenBank/DDBJ whole genome shotgun (WGS) entry which is preliminary data.</text>
</comment>
<evidence type="ECO:0008006" key="3">
    <source>
        <dbReference type="Google" id="ProtNLM"/>
    </source>
</evidence>
<dbReference type="RefSeq" id="WP_095719437.1">
    <property type="nucleotide sequence ID" value="NZ_NTGA01000051.1"/>
</dbReference>
<sequence>MKQTHYELLWRLYVAPKGRLGNAVQAALLKSSEQVRLRRKLRGADTIILTHSQGKVGSSSMYDALMADNPVPNSVVMHSHVIRSADDPRVRAVRRKITPRRTAYTTQILYPLIRDRVTGSLNFIVISAVRDPIDRAISDFFQNLERYTPDRQYPRPGEHTVEDYLGWFHSTYEVTRGSLWFEEQFNELFGLDFYGTPFDQSSGYLVVESSRVKAGIIRFDRISDSWAEFSERLLGRSVELLRSNEAKTKAYGHVYADFKARLRLDRNLLAEIYSAPHVRYFYTEMERNAAIERWAEE</sequence>
<accession>A0A2A2WKR4</accession>
<keyword evidence="2" id="KW-1185">Reference proteome</keyword>
<organism evidence="1 2">
    <name type="scientific">Dietzia natronolimnaea</name>
    <dbReference type="NCBI Taxonomy" id="161920"/>
    <lineage>
        <taxon>Bacteria</taxon>
        <taxon>Bacillati</taxon>
        <taxon>Actinomycetota</taxon>
        <taxon>Actinomycetes</taxon>
        <taxon>Mycobacteriales</taxon>
        <taxon>Dietziaceae</taxon>
        <taxon>Dietzia</taxon>
    </lineage>
</organism>
<dbReference type="InterPro" id="IPR018831">
    <property type="entry name" value="Uncharacterised_NKWYS"/>
</dbReference>
<dbReference type="Proteomes" id="UP000218810">
    <property type="component" value="Unassembled WGS sequence"/>
</dbReference>
<dbReference type="InterPro" id="IPR027417">
    <property type="entry name" value="P-loop_NTPase"/>
</dbReference>
<proteinExistence type="predicted"/>
<name>A0A2A2WKR4_9ACTN</name>
<gene>
    <name evidence="1" type="ORF">CEY15_17205</name>
</gene>
<dbReference type="SUPFAM" id="SSF52540">
    <property type="entry name" value="P-loop containing nucleoside triphosphate hydrolases"/>
    <property type="match status" value="1"/>
</dbReference>
<dbReference type="OrthoDB" id="286125at2"/>